<evidence type="ECO:0000313" key="2">
    <source>
        <dbReference type="EMBL" id="GEP69024.1"/>
    </source>
</evidence>
<sequence length="94" mass="10545">MGRWAGRVFSWSFGLACLSLMLGGVNIVIWANHWYVAEQVFYPEVDEAAKQGPYRDIAQMLRSGNEALLDGFVWLGVSALFAVVAAVLGRRRRR</sequence>
<name>A0A512PCT9_9CELL</name>
<gene>
    <name evidence="2" type="ORF">CSO01_17390</name>
</gene>
<keyword evidence="1" id="KW-1133">Transmembrane helix</keyword>
<keyword evidence="3" id="KW-1185">Reference proteome</keyword>
<proteinExistence type="predicted"/>
<feature type="transmembrane region" description="Helical" evidence="1">
    <location>
        <begin position="71"/>
        <end position="89"/>
    </location>
</feature>
<comment type="caution">
    <text evidence="2">The sequence shown here is derived from an EMBL/GenBank/DDBJ whole genome shotgun (WGS) entry which is preliminary data.</text>
</comment>
<evidence type="ECO:0000256" key="1">
    <source>
        <dbReference type="SAM" id="Phobius"/>
    </source>
</evidence>
<protein>
    <submittedName>
        <fullName evidence="2">Uncharacterized protein</fullName>
    </submittedName>
</protein>
<accession>A0A512PCT9</accession>
<keyword evidence="1" id="KW-0472">Membrane</keyword>
<dbReference type="AlphaFoldDB" id="A0A512PCT9"/>
<dbReference type="EMBL" id="BKAL01000005">
    <property type="protein sequence ID" value="GEP69024.1"/>
    <property type="molecule type" value="Genomic_DNA"/>
</dbReference>
<dbReference type="Proteomes" id="UP000321798">
    <property type="component" value="Unassembled WGS sequence"/>
</dbReference>
<organism evidence="2 3">
    <name type="scientific">Cellulomonas soli</name>
    <dbReference type="NCBI Taxonomy" id="931535"/>
    <lineage>
        <taxon>Bacteria</taxon>
        <taxon>Bacillati</taxon>
        <taxon>Actinomycetota</taxon>
        <taxon>Actinomycetes</taxon>
        <taxon>Micrococcales</taxon>
        <taxon>Cellulomonadaceae</taxon>
        <taxon>Cellulomonas</taxon>
    </lineage>
</organism>
<reference evidence="2 3" key="1">
    <citation type="submission" date="2019-07" db="EMBL/GenBank/DDBJ databases">
        <title>Whole genome shotgun sequence of Cellulomonas soli NBRC 109434.</title>
        <authorList>
            <person name="Hosoyama A."/>
            <person name="Uohara A."/>
            <person name="Ohji S."/>
            <person name="Ichikawa N."/>
        </authorList>
    </citation>
    <scope>NUCLEOTIDE SEQUENCE [LARGE SCALE GENOMIC DNA]</scope>
    <source>
        <strain evidence="2 3">NBRC 109434</strain>
    </source>
</reference>
<keyword evidence="1" id="KW-0812">Transmembrane</keyword>
<feature type="transmembrane region" description="Helical" evidence="1">
    <location>
        <begin position="12"/>
        <end position="31"/>
    </location>
</feature>
<evidence type="ECO:0000313" key="3">
    <source>
        <dbReference type="Proteomes" id="UP000321798"/>
    </source>
</evidence>